<evidence type="ECO:0000256" key="4">
    <source>
        <dbReference type="SAM" id="MobiDB-lite"/>
    </source>
</evidence>
<dbReference type="InterPro" id="IPR035914">
    <property type="entry name" value="Sperma_CUB_dom_sf"/>
</dbReference>
<accession>C3YNG2</accession>
<evidence type="ECO:0000313" key="6">
    <source>
        <dbReference type="EMBL" id="EEN58268.1"/>
    </source>
</evidence>
<dbReference type="InParanoid" id="C3YNG2"/>
<dbReference type="PANTHER" id="PTHR24251">
    <property type="entry name" value="OVOCHYMASE-RELATED"/>
    <property type="match status" value="1"/>
</dbReference>
<dbReference type="PROSITE" id="PS01180">
    <property type="entry name" value="CUB"/>
    <property type="match status" value="1"/>
</dbReference>
<dbReference type="PANTHER" id="PTHR24251:SF52">
    <property type="entry name" value="CUB DOMAIN-CONTAINING PROTEIN"/>
    <property type="match status" value="1"/>
</dbReference>
<proteinExistence type="predicted"/>
<dbReference type="AlphaFoldDB" id="C3YNG2"/>
<feature type="non-terminal residue" evidence="6">
    <location>
        <position position="59"/>
    </location>
</feature>
<organism>
    <name type="scientific">Branchiostoma floridae</name>
    <name type="common">Florida lancelet</name>
    <name type="synonym">Amphioxus</name>
    <dbReference type="NCBI Taxonomy" id="7739"/>
    <lineage>
        <taxon>Eukaryota</taxon>
        <taxon>Metazoa</taxon>
        <taxon>Chordata</taxon>
        <taxon>Cephalochordata</taxon>
        <taxon>Leptocardii</taxon>
        <taxon>Amphioxiformes</taxon>
        <taxon>Branchiostomatidae</taxon>
        <taxon>Branchiostoma</taxon>
    </lineage>
</organism>
<gene>
    <name evidence="6" type="ORF">BRAFLDRAFT_191947</name>
</gene>
<name>C3YNG2_BRAFL</name>
<evidence type="ECO:0000256" key="2">
    <source>
        <dbReference type="ARBA" id="ARBA00023157"/>
    </source>
</evidence>
<keyword evidence="2 3" id="KW-1015">Disulfide bond</keyword>
<dbReference type="Gene3D" id="2.60.120.290">
    <property type="entry name" value="Spermadhesin, CUB domain"/>
    <property type="match status" value="1"/>
</dbReference>
<evidence type="ECO:0000259" key="5">
    <source>
        <dbReference type="PROSITE" id="PS01180"/>
    </source>
</evidence>
<evidence type="ECO:0000256" key="1">
    <source>
        <dbReference type="ARBA" id="ARBA00022737"/>
    </source>
</evidence>
<feature type="region of interest" description="Disordered" evidence="4">
    <location>
        <begin position="1"/>
        <end position="20"/>
    </location>
</feature>
<feature type="domain" description="CUB" evidence="5">
    <location>
        <begin position="2"/>
        <end position="59"/>
    </location>
</feature>
<dbReference type="InterPro" id="IPR000859">
    <property type="entry name" value="CUB_dom"/>
</dbReference>
<dbReference type="EMBL" id="GG666533">
    <property type="protein sequence ID" value="EEN58268.1"/>
    <property type="molecule type" value="Genomic_DNA"/>
</dbReference>
<evidence type="ECO:0000256" key="3">
    <source>
        <dbReference type="PROSITE-ProRule" id="PRU00059"/>
    </source>
</evidence>
<dbReference type="Pfam" id="PF00431">
    <property type="entry name" value="CUB"/>
    <property type="match status" value="1"/>
</dbReference>
<protein>
    <recommendedName>
        <fullName evidence="5">CUB domain-containing protein</fullName>
    </recommendedName>
</protein>
<feature type="non-terminal residue" evidence="6">
    <location>
        <position position="1"/>
    </location>
</feature>
<feature type="compositionally biased region" description="Polar residues" evidence="4">
    <location>
        <begin position="7"/>
        <end position="20"/>
    </location>
</feature>
<keyword evidence="1" id="KW-0677">Repeat</keyword>
<sequence>GCGAHITGQSSGTVSSPNYPGQYGNNLHCTWTIEVNEGELVGMTPVSFSLEEGYDWLDV</sequence>
<feature type="disulfide bond" evidence="3">
    <location>
        <begin position="2"/>
        <end position="29"/>
    </location>
</feature>
<comment type="caution">
    <text evidence="3">Lacks conserved residue(s) required for the propagation of feature annotation.</text>
</comment>
<dbReference type="SUPFAM" id="SSF49854">
    <property type="entry name" value="Spermadhesin, CUB domain"/>
    <property type="match status" value="1"/>
</dbReference>
<dbReference type="CDD" id="cd00041">
    <property type="entry name" value="CUB"/>
    <property type="match status" value="1"/>
</dbReference>
<reference evidence="6" key="1">
    <citation type="journal article" date="2008" name="Nature">
        <title>The amphioxus genome and the evolution of the chordate karyotype.</title>
        <authorList>
            <consortium name="US DOE Joint Genome Institute (JGI-PGF)"/>
            <person name="Putnam N.H."/>
            <person name="Butts T."/>
            <person name="Ferrier D.E.K."/>
            <person name="Furlong R.F."/>
            <person name="Hellsten U."/>
            <person name="Kawashima T."/>
            <person name="Robinson-Rechavi M."/>
            <person name="Shoguchi E."/>
            <person name="Terry A."/>
            <person name="Yu J.-K."/>
            <person name="Benito-Gutierrez E.L."/>
            <person name="Dubchak I."/>
            <person name="Garcia-Fernandez J."/>
            <person name="Gibson-Brown J.J."/>
            <person name="Grigoriev I.V."/>
            <person name="Horton A.C."/>
            <person name="de Jong P.J."/>
            <person name="Jurka J."/>
            <person name="Kapitonov V.V."/>
            <person name="Kohara Y."/>
            <person name="Kuroki Y."/>
            <person name="Lindquist E."/>
            <person name="Lucas S."/>
            <person name="Osoegawa K."/>
            <person name="Pennacchio L.A."/>
            <person name="Salamov A.A."/>
            <person name="Satou Y."/>
            <person name="Sauka-Spengler T."/>
            <person name="Schmutz J."/>
            <person name="Shin-I T."/>
            <person name="Toyoda A."/>
            <person name="Bronner-Fraser M."/>
            <person name="Fujiyama A."/>
            <person name="Holland L.Z."/>
            <person name="Holland P.W.H."/>
            <person name="Satoh N."/>
            <person name="Rokhsar D.S."/>
        </authorList>
    </citation>
    <scope>NUCLEOTIDE SEQUENCE [LARGE SCALE GENOMIC DNA]</scope>
    <source>
        <strain evidence="6">S238N-H82</strain>
        <tissue evidence="6">Testes</tissue>
    </source>
</reference>